<evidence type="ECO:0000256" key="1">
    <source>
        <dbReference type="ARBA" id="ARBA00000077"/>
    </source>
</evidence>
<dbReference type="AlphaFoldDB" id="A0A418VBQ3"/>
<keyword evidence="11" id="KW-0464">Manganese</keyword>
<dbReference type="PROSITE" id="PS51975">
    <property type="entry name" value="RNASE_H_2"/>
    <property type="match status" value="1"/>
</dbReference>
<protein>
    <recommendedName>
        <fullName evidence="13">Ribonuclease</fullName>
        <ecNumber evidence="13">3.1.26.4</ecNumber>
    </recommendedName>
</protein>
<dbReference type="PANTHER" id="PTHR10954:SF18">
    <property type="entry name" value="RIBONUCLEASE HII"/>
    <property type="match status" value="1"/>
</dbReference>
<evidence type="ECO:0000256" key="8">
    <source>
        <dbReference type="ARBA" id="ARBA00022723"/>
    </source>
</evidence>
<organism evidence="15 16">
    <name type="scientific">Deinococcus cavernae</name>
    <dbReference type="NCBI Taxonomy" id="2320857"/>
    <lineage>
        <taxon>Bacteria</taxon>
        <taxon>Thermotogati</taxon>
        <taxon>Deinococcota</taxon>
        <taxon>Deinococci</taxon>
        <taxon>Deinococcales</taxon>
        <taxon>Deinococcaceae</taxon>
        <taxon>Deinococcus</taxon>
    </lineage>
</organism>
<dbReference type="PANTHER" id="PTHR10954">
    <property type="entry name" value="RIBONUCLEASE H2 SUBUNIT A"/>
    <property type="match status" value="1"/>
</dbReference>
<dbReference type="GO" id="GO:0046872">
    <property type="term" value="F:metal ion binding"/>
    <property type="evidence" value="ECO:0007669"/>
    <property type="project" value="UniProtKB-KW"/>
</dbReference>
<dbReference type="GO" id="GO:0032299">
    <property type="term" value="C:ribonuclease H2 complex"/>
    <property type="evidence" value="ECO:0007669"/>
    <property type="project" value="TreeGrafter"/>
</dbReference>
<reference evidence="15 16" key="1">
    <citation type="submission" date="2018-09" db="EMBL/GenBank/DDBJ databases">
        <authorList>
            <person name="Zhu H."/>
        </authorList>
    </citation>
    <scope>NUCLEOTIDE SEQUENCE [LARGE SCALE GENOMIC DNA]</scope>
    <source>
        <strain evidence="15 16">K2S05-167</strain>
    </source>
</reference>
<dbReference type="NCBIfam" id="NF010538">
    <property type="entry name" value="PRK13926.1"/>
    <property type="match status" value="1"/>
</dbReference>
<dbReference type="InterPro" id="IPR024567">
    <property type="entry name" value="RNase_HII/HIII_dom"/>
</dbReference>
<keyword evidence="6" id="KW-0963">Cytoplasm</keyword>
<dbReference type="SUPFAM" id="SSF53098">
    <property type="entry name" value="Ribonuclease H-like"/>
    <property type="match status" value="1"/>
</dbReference>
<keyword evidence="16" id="KW-1185">Reference proteome</keyword>
<dbReference type="InterPro" id="IPR022898">
    <property type="entry name" value="RNase_HII"/>
</dbReference>
<evidence type="ECO:0000256" key="4">
    <source>
        <dbReference type="ARBA" id="ARBA00004496"/>
    </source>
</evidence>
<dbReference type="Pfam" id="PF01351">
    <property type="entry name" value="RNase_HII"/>
    <property type="match status" value="1"/>
</dbReference>
<feature type="binding site" evidence="12">
    <location>
        <position position="29"/>
    </location>
    <ligand>
        <name>a divalent metal cation</name>
        <dbReference type="ChEBI" id="CHEBI:60240"/>
    </ligand>
</feature>
<evidence type="ECO:0000256" key="11">
    <source>
        <dbReference type="ARBA" id="ARBA00023211"/>
    </source>
</evidence>
<proteinExistence type="inferred from homology"/>
<keyword evidence="10 12" id="KW-0378">Hydrolase</keyword>
<evidence type="ECO:0000256" key="6">
    <source>
        <dbReference type="ARBA" id="ARBA00022490"/>
    </source>
</evidence>
<evidence type="ECO:0000256" key="9">
    <source>
        <dbReference type="ARBA" id="ARBA00022759"/>
    </source>
</evidence>
<dbReference type="InterPro" id="IPR001352">
    <property type="entry name" value="RNase_HII/HIII"/>
</dbReference>
<dbReference type="InterPro" id="IPR036397">
    <property type="entry name" value="RNaseH_sf"/>
</dbReference>
<comment type="function">
    <text evidence="3 13">Endonuclease that specifically degrades the RNA of RNA-DNA hybrids.</text>
</comment>
<feature type="binding site" evidence="12">
    <location>
        <position position="28"/>
    </location>
    <ligand>
        <name>a divalent metal cation</name>
        <dbReference type="ChEBI" id="CHEBI:60240"/>
    </ligand>
</feature>
<comment type="cofactor">
    <cofactor evidence="12">
        <name>Mn(2+)</name>
        <dbReference type="ChEBI" id="CHEBI:29035"/>
    </cofactor>
    <cofactor evidence="12">
        <name>Mg(2+)</name>
        <dbReference type="ChEBI" id="CHEBI:18420"/>
    </cofactor>
    <text evidence="12">Manganese or magnesium. Binds 1 divalent metal ion per monomer in the absence of substrate. May bind a second metal ion after substrate binding.</text>
</comment>
<evidence type="ECO:0000313" key="15">
    <source>
        <dbReference type="EMBL" id="RJF73432.1"/>
    </source>
</evidence>
<comment type="cofactor">
    <cofactor evidence="2">
        <name>Mg(2+)</name>
        <dbReference type="ChEBI" id="CHEBI:18420"/>
    </cofactor>
</comment>
<dbReference type="GO" id="GO:0005737">
    <property type="term" value="C:cytoplasm"/>
    <property type="evidence" value="ECO:0007669"/>
    <property type="project" value="UniProtKB-SubCell"/>
</dbReference>
<evidence type="ECO:0000256" key="5">
    <source>
        <dbReference type="ARBA" id="ARBA00007383"/>
    </source>
</evidence>
<accession>A0A418VBQ3</accession>
<dbReference type="EC" id="3.1.26.4" evidence="13"/>
<gene>
    <name evidence="15" type="ORF">D3875_19680</name>
</gene>
<dbReference type="RefSeq" id="WP_119766165.1">
    <property type="nucleotide sequence ID" value="NZ_QYUJ01000014.1"/>
</dbReference>
<keyword evidence="8 12" id="KW-0479">Metal-binding</keyword>
<evidence type="ECO:0000256" key="3">
    <source>
        <dbReference type="ARBA" id="ARBA00004065"/>
    </source>
</evidence>
<dbReference type="GO" id="GO:0043137">
    <property type="term" value="P:DNA replication, removal of RNA primer"/>
    <property type="evidence" value="ECO:0007669"/>
    <property type="project" value="TreeGrafter"/>
</dbReference>
<evidence type="ECO:0000256" key="7">
    <source>
        <dbReference type="ARBA" id="ARBA00022722"/>
    </source>
</evidence>
<comment type="subcellular location">
    <subcellularLocation>
        <location evidence="4">Cytoplasm</location>
    </subcellularLocation>
</comment>
<comment type="caution">
    <text evidence="15">The sequence shown here is derived from an EMBL/GenBank/DDBJ whole genome shotgun (WGS) entry which is preliminary data.</text>
</comment>
<evidence type="ECO:0000313" key="16">
    <source>
        <dbReference type="Proteomes" id="UP000286287"/>
    </source>
</evidence>
<dbReference type="Gene3D" id="3.30.420.10">
    <property type="entry name" value="Ribonuclease H-like superfamily/Ribonuclease H"/>
    <property type="match status" value="1"/>
</dbReference>
<comment type="catalytic activity">
    <reaction evidence="1 12 13">
        <text>Endonucleolytic cleavage to 5'-phosphomonoester.</text>
        <dbReference type="EC" id="3.1.26.4"/>
    </reaction>
</comment>
<comment type="similarity">
    <text evidence="5 13">Belongs to the RNase HII family.</text>
</comment>
<evidence type="ECO:0000256" key="2">
    <source>
        <dbReference type="ARBA" id="ARBA00001946"/>
    </source>
</evidence>
<dbReference type="GO" id="GO:0006298">
    <property type="term" value="P:mismatch repair"/>
    <property type="evidence" value="ECO:0007669"/>
    <property type="project" value="TreeGrafter"/>
</dbReference>
<evidence type="ECO:0000256" key="13">
    <source>
        <dbReference type="RuleBase" id="RU003515"/>
    </source>
</evidence>
<dbReference type="EMBL" id="QYUJ01000014">
    <property type="protein sequence ID" value="RJF73432.1"/>
    <property type="molecule type" value="Genomic_DNA"/>
</dbReference>
<keyword evidence="7 12" id="KW-0540">Nuclease</keyword>
<dbReference type="NCBIfam" id="NF000595">
    <property type="entry name" value="PRK00015.1-3"/>
    <property type="match status" value="1"/>
</dbReference>
<dbReference type="GO" id="GO:0004523">
    <property type="term" value="F:RNA-DNA hybrid ribonuclease activity"/>
    <property type="evidence" value="ECO:0007669"/>
    <property type="project" value="UniProtKB-UniRule"/>
</dbReference>
<feature type="binding site" evidence="12">
    <location>
        <position position="120"/>
    </location>
    <ligand>
        <name>a divalent metal cation</name>
        <dbReference type="ChEBI" id="CHEBI:60240"/>
    </ligand>
</feature>
<dbReference type="Proteomes" id="UP000286287">
    <property type="component" value="Unassembled WGS sequence"/>
</dbReference>
<keyword evidence="9 12" id="KW-0255">Endonuclease</keyword>
<dbReference type="InterPro" id="IPR012337">
    <property type="entry name" value="RNaseH-like_sf"/>
</dbReference>
<sequence>MPLPSVTPDWAFEREHWRRGFFRVAGVDEAGRGAWAGPVTVAAVILPGLAQEYPFRDSKQLSAAQREEFAAEVRRVALTFAVEHAWPEEIDRLNILGATHAAAARALARLDPSPQALITDYLKLRTDLPLLAPPKADALSYSVAAASLLAKTERDRLMRELDEQHPGYGFAGHKGYGAPGHRAALRELGVSAIHRRSYAPIRALLEQPQGLFEQPLFDPSLSNEMK</sequence>
<evidence type="ECO:0000256" key="10">
    <source>
        <dbReference type="ARBA" id="ARBA00022801"/>
    </source>
</evidence>
<dbReference type="OrthoDB" id="9803420at2"/>
<name>A0A418VBQ3_9DEIO</name>
<dbReference type="CDD" id="cd07182">
    <property type="entry name" value="RNase_HII_bacteria_HII_like"/>
    <property type="match status" value="1"/>
</dbReference>
<feature type="domain" description="RNase H type-2" evidence="14">
    <location>
        <begin position="22"/>
        <end position="210"/>
    </location>
</feature>
<evidence type="ECO:0000259" key="14">
    <source>
        <dbReference type="PROSITE" id="PS51975"/>
    </source>
</evidence>
<dbReference type="GO" id="GO:0003723">
    <property type="term" value="F:RNA binding"/>
    <property type="evidence" value="ECO:0007669"/>
    <property type="project" value="UniProtKB-UniRule"/>
</dbReference>
<evidence type="ECO:0000256" key="12">
    <source>
        <dbReference type="PROSITE-ProRule" id="PRU01319"/>
    </source>
</evidence>